<evidence type="ECO:0000313" key="2">
    <source>
        <dbReference type="Proteomes" id="UP000283497"/>
    </source>
</evidence>
<dbReference type="InterPro" id="IPR011856">
    <property type="entry name" value="tRNA_endonuc-like_dom_sf"/>
</dbReference>
<evidence type="ECO:0000313" key="1">
    <source>
        <dbReference type="EMBL" id="RHK34388.1"/>
    </source>
</evidence>
<proteinExistence type="predicted"/>
<dbReference type="Gene3D" id="3.40.1350.10">
    <property type="match status" value="1"/>
</dbReference>
<comment type="caution">
    <text evidence="1">The sequence shown here is derived from an EMBL/GenBank/DDBJ whole genome shotgun (WGS) entry which is preliminary data.</text>
</comment>
<sequence length="247" mass="29723">MDDALNSNPAKFRMLRAMWKVSFIKVDEEEDKALRDIILKRNEEELYSREKIFEYFPEKHEYIKHNVSSNYRMSAYKLLASCKHEENSKIKHEMAIEAALCELLSKKSDTLFGHWDYISHQVIASPFKAIDYMDKMDIFGYRYIKGYDTISKYMVIEIKKDAAQRDVIDQIMKYVDWIQSEYTHGDYSMIEAYVVAEDFSKEIIEYKNERCVRYFTKGFRPSIPCIWRNIKLIQYEYKNQELVYKEI</sequence>
<dbReference type="GO" id="GO:0003676">
    <property type="term" value="F:nucleic acid binding"/>
    <property type="evidence" value="ECO:0007669"/>
    <property type="project" value="InterPro"/>
</dbReference>
<gene>
    <name evidence="1" type="ORF">DW068_14740</name>
</gene>
<protein>
    <recommendedName>
        <fullName evidence="3">DUF91 domain-containing protein</fullName>
    </recommendedName>
</protein>
<dbReference type="Proteomes" id="UP000283497">
    <property type="component" value="Unassembled WGS sequence"/>
</dbReference>
<reference evidence="1 2" key="1">
    <citation type="submission" date="2018-08" db="EMBL/GenBank/DDBJ databases">
        <title>A genome reference for cultivated species of the human gut microbiota.</title>
        <authorList>
            <person name="Zou Y."/>
            <person name="Xue W."/>
            <person name="Luo G."/>
        </authorList>
    </citation>
    <scope>NUCLEOTIDE SEQUENCE [LARGE SCALE GENOMIC DNA]</scope>
    <source>
        <strain evidence="1 2">AF45-14BH</strain>
    </source>
</reference>
<dbReference type="EMBL" id="QRNJ01000078">
    <property type="protein sequence ID" value="RHK34388.1"/>
    <property type="molecule type" value="Genomic_DNA"/>
</dbReference>
<organism evidence="1 2">
    <name type="scientific">Anaerobutyricum hallii</name>
    <dbReference type="NCBI Taxonomy" id="39488"/>
    <lineage>
        <taxon>Bacteria</taxon>
        <taxon>Bacillati</taxon>
        <taxon>Bacillota</taxon>
        <taxon>Clostridia</taxon>
        <taxon>Lachnospirales</taxon>
        <taxon>Lachnospiraceae</taxon>
        <taxon>Anaerobutyricum</taxon>
    </lineage>
</organism>
<evidence type="ECO:0008006" key="3">
    <source>
        <dbReference type="Google" id="ProtNLM"/>
    </source>
</evidence>
<name>A0A415G3X9_9FIRM</name>
<dbReference type="AlphaFoldDB" id="A0A415G3X9"/>
<accession>A0A415G3X9</accession>